<comment type="caution">
    <text evidence="2">The sequence shown here is derived from an EMBL/GenBank/DDBJ whole genome shotgun (WGS) entry which is preliminary data.</text>
</comment>
<accession>A0A9P1C9S8</accession>
<proteinExistence type="predicted"/>
<dbReference type="EMBL" id="CAMXCT030001191">
    <property type="protein sequence ID" value="CAL4775002.1"/>
    <property type="molecule type" value="Genomic_DNA"/>
</dbReference>
<dbReference type="EMBL" id="CAMXCT020001191">
    <property type="protein sequence ID" value="CAL1141065.1"/>
    <property type="molecule type" value="Genomic_DNA"/>
</dbReference>
<evidence type="ECO:0000313" key="3">
    <source>
        <dbReference type="EMBL" id="CAL4775002.1"/>
    </source>
</evidence>
<feature type="region of interest" description="Disordered" evidence="1">
    <location>
        <begin position="1"/>
        <end position="93"/>
    </location>
</feature>
<dbReference type="Proteomes" id="UP001152797">
    <property type="component" value="Unassembled WGS sequence"/>
</dbReference>
<evidence type="ECO:0000313" key="2">
    <source>
        <dbReference type="EMBL" id="CAI3987690.1"/>
    </source>
</evidence>
<reference evidence="2" key="1">
    <citation type="submission" date="2022-10" db="EMBL/GenBank/DDBJ databases">
        <authorList>
            <person name="Chen Y."/>
            <person name="Dougan E. K."/>
            <person name="Chan C."/>
            <person name="Rhodes N."/>
            <person name="Thang M."/>
        </authorList>
    </citation>
    <scope>NUCLEOTIDE SEQUENCE</scope>
</reference>
<dbReference type="AlphaFoldDB" id="A0A9P1C9S8"/>
<evidence type="ECO:0000313" key="4">
    <source>
        <dbReference type="Proteomes" id="UP001152797"/>
    </source>
</evidence>
<reference evidence="3 4" key="2">
    <citation type="submission" date="2024-05" db="EMBL/GenBank/DDBJ databases">
        <authorList>
            <person name="Chen Y."/>
            <person name="Shah S."/>
            <person name="Dougan E. K."/>
            <person name="Thang M."/>
            <person name="Chan C."/>
        </authorList>
    </citation>
    <scope>NUCLEOTIDE SEQUENCE [LARGE SCALE GENOMIC DNA]</scope>
</reference>
<gene>
    <name evidence="2" type="ORF">C1SCF055_LOCUS14943</name>
</gene>
<organism evidence="2">
    <name type="scientific">Cladocopium goreaui</name>
    <dbReference type="NCBI Taxonomy" id="2562237"/>
    <lineage>
        <taxon>Eukaryota</taxon>
        <taxon>Sar</taxon>
        <taxon>Alveolata</taxon>
        <taxon>Dinophyceae</taxon>
        <taxon>Suessiales</taxon>
        <taxon>Symbiodiniaceae</taxon>
        <taxon>Cladocopium</taxon>
    </lineage>
</organism>
<evidence type="ECO:0000256" key="1">
    <source>
        <dbReference type="SAM" id="MobiDB-lite"/>
    </source>
</evidence>
<dbReference type="EMBL" id="CAMXCT010001191">
    <property type="protein sequence ID" value="CAI3987690.1"/>
    <property type="molecule type" value="Genomic_DNA"/>
</dbReference>
<feature type="compositionally biased region" description="Polar residues" evidence="1">
    <location>
        <begin position="1"/>
        <end position="10"/>
    </location>
</feature>
<protein>
    <submittedName>
        <fullName evidence="2">Uncharacterized protein</fullName>
    </submittedName>
</protein>
<keyword evidence="4" id="KW-1185">Reference proteome</keyword>
<feature type="compositionally biased region" description="Low complexity" evidence="1">
    <location>
        <begin position="77"/>
        <end position="89"/>
    </location>
</feature>
<feature type="compositionally biased region" description="Acidic residues" evidence="1">
    <location>
        <begin position="58"/>
        <end position="76"/>
    </location>
</feature>
<name>A0A9P1C9S8_9DINO</name>
<sequence>MATVDNQLRDTQLYPDQPGAGECTPRKKEAVDQDAVPETVEVKDSQDGLPPAEAAEGGGEEQPDQEAEEPAEEVQPAEEAAPSAPSAASGLAGQEPMPVEQFDWSTLKKLPANYCGSCRMPVEADPTKRVTKKGHATLSCKTCHNVTSMLYKRINMQTVGFKDIPPAQAADFFQKAGQLCEKYGRLEWSHVKGLLQDKLVEQEMLKQTVAVHGKFLPLSVWEQKGFDTERIKQNAEKQRSDIFDWVYRVPILEISHEKVTEKVRQRLLQAERKVGKRKASQQMEDEDVVDLEVDTKAKSKTKKVPQEKKDEAKKANAVSLEMPGRDCTDDLEAETEGFLKVLKEATQFYIDTLCQKSTNFTDLLRTSTSTEHCDAAVPTVFV</sequence>